<feature type="compositionally biased region" description="Basic residues" evidence="1">
    <location>
        <begin position="239"/>
        <end position="250"/>
    </location>
</feature>
<feature type="region of interest" description="Disordered" evidence="1">
    <location>
        <begin position="1"/>
        <end position="20"/>
    </location>
</feature>
<name>A0AAV0AZF4_PHAPC</name>
<feature type="compositionally biased region" description="Basic residues" evidence="1">
    <location>
        <begin position="85"/>
        <end position="96"/>
    </location>
</feature>
<feature type="compositionally biased region" description="Polar residues" evidence="1">
    <location>
        <begin position="228"/>
        <end position="238"/>
    </location>
</feature>
<feature type="region of interest" description="Disordered" evidence="1">
    <location>
        <begin position="125"/>
        <end position="148"/>
    </location>
</feature>
<evidence type="ECO:0000313" key="3">
    <source>
        <dbReference type="Proteomes" id="UP001153365"/>
    </source>
</evidence>
<organism evidence="2 3">
    <name type="scientific">Phakopsora pachyrhizi</name>
    <name type="common">Asian soybean rust disease fungus</name>
    <dbReference type="NCBI Taxonomy" id="170000"/>
    <lineage>
        <taxon>Eukaryota</taxon>
        <taxon>Fungi</taxon>
        <taxon>Dikarya</taxon>
        <taxon>Basidiomycota</taxon>
        <taxon>Pucciniomycotina</taxon>
        <taxon>Pucciniomycetes</taxon>
        <taxon>Pucciniales</taxon>
        <taxon>Phakopsoraceae</taxon>
        <taxon>Phakopsora</taxon>
    </lineage>
</organism>
<feature type="compositionally biased region" description="Polar residues" evidence="1">
    <location>
        <begin position="69"/>
        <end position="81"/>
    </location>
</feature>
<dbReference type="Proteomes" id="UP001153365">
    <property type="component" value="Unassembled WGS sequence"/>
</dbReference>
<protein>
    <submittedName>
        <fullName evidence="2">Uncharacterized protein</fullName>
    </submittedName>
</protein>
<evidence type="ECO:0000313" key="2">
    <source>
        <dbReference type="EMBL" id="CAH7674631.1"/>
    </source>
</evidence>
<dbReference type="AlphaFoldDB" id="A0AAV0AZF4"/>
<comment type="caution">
    <text evidence="2">The sequence shown here is derived from an EMBL/GenBank/DDBJ whole genome shotgun (WGS) entry which is preliminary data.</text>
</comment>
<feature type="compositionally biased region" description="Polar residues" evidence="1">
    <location>
        <begin position="41"/>
        <end position="52"/>
    </location>
</feature>
<keyword evidence="3" id="KW-1185">Reference proteome</keyword>
<feature type="region of interest" description="Disordered" evidence="1">
    <location>
        <begin position="183"/>
        <end position="257"/>
    </location>
</feature>
<sequence>MEDPPHLHVPSHDPSVSLSERELRLVNARKKLKSFRLKQALDSSPSNVQTCPGLNPPPVSQPRPLMKSHSPSKPQSFPSAISSTSRHRHTRTHSRNQSRSSLASILVSSDQVNVVDEALAHHRRLSASNPSFHTSGAESKSQQEQNLKSHAHCDTLISRSKSSSKPSNSKFINFSGTHSSYNLESDSQFSPPPGLRPRLSLPPTSAAAGLVHFSSNSCRPPEADGRRNSYSSLSSHQCGHSRRESKHQRKQSVSTRRESIEIMGGLGIMGVPPTVPTKNINSSAETCRDLKRESWIKLVMLPSSALFHPSSISLRVFQL</sequence>
<proteinExistence type="predicted"/>
<accession>A0AAV0AZF4</accession>
<reference evidence="2" key="1">
    <citation type="submission" date="2022-06" db="EMBL/GenBank/DDBJ databases">
        <authorList>
            <consortium name="SYNGENTA / RWTH Aachen University"/>
        </authorList>
    </citation>
    <scope>NUCLEOTIDE SEQUENCE</scope>
</reference>
<dbReference type="EMBL" id="CALTRL010002077">
    <property type="protein sequence ID" value="CAH7674631.1"/>
    <property type="molecule type" value="Genomic_DNA"/>
</dbReference>
<evidence type="ECO:0000256" key="1">
    <source>
        <dbReference type="SAM" id="MobiDB-lite"/>
    </source>
</evidence>
<feature type="region of interest" description="Disordered" evidence="1">
    <location>
        <begin position="37"/>
        <end position="102"/>
    </location>
</feature>
<gene>
    <name evidence="2" type="ORF">PPACK8108_LOCUS9542</name>
</gene>
<feature type="compositionally biased region" description="Polar residues" evidence="1">
    <location>
        <begin position="126"/>
        <end position="148"/>
    </location>
</feature>